<gene>
    <name evidence="2" type="ORF">GCM10009104_20800</name>
</gene>
<accession>A0ABP3T9R3</accession>
<feature type="region of interest" description="Disordered" evidence="1">
    <location>
        <begin position="1"/>
        <end position="55"/>
    </location>
</feature>
<sequence length="72" mass="8777">MARIAEKSTVSAARIEPKHWKRRKGEKEKRRNGEMENREQRTENREQRTENREQRTVEGVALINYIRWPPPY</sequence>
<organism evidence="2 3">
    <name type="scientific">Marinobacterium maritimum</name>
    <dbReference type="NCBI Taxonomy" id="500162"/>
    <lineage>
        <taxon>Bacteria</taxon>
        <taxon>Pseudomonadati</taxon>
        <taxon>Pseudomonadota</taxon>
        <taxon>Gammaproteobacteria</taxon>
        <taxon>Oceanospirillales</taxon>
        <taxon>Oceanospirillaceae</taxon>
        <taxon>Marinobacterium</taxon>
    </lineage>
</organism>
<evidence type="ECO:0000313" key="2">
    <source>
        <dbReference type="EMBL" id="GAA0693343.1"/>
    </source>
</evidence>
<comment type="caution">
    <text evidence="2">The sequence shown here is derived from an EMBL/GenBank/DDBJ whole genome shotgun (WGS) entry which is preliminary data.</text>
</comment>
<name>A0ABP3T9R3_9GAMM</name>
<protein>
    <submittedName>
        <fullName evidence="2">Uncharacterized protein</fullName>
    </submittedName>
</protein>
<proteinExistence type="predicted"/>
<evidence type="ECO:0000313" key="3">
    <source>
        <dbReference type="Proteomes" id="UP001499915"/>
    </source>
</evidence>
<dbReference type="Proteomes" id="UP001499915">
    <property type="component" value="Unassembled WGS sequence"/>
</dbReference>
<keyword evidence="3" id="KW-1185">Reference proteome</keyword>
<evidence type="ECO:0000256" key="1">
    <source>
        <dbReference type="SAM" id="MobiDB-lite"/>
    </source>
</evidence>
<reference evidence="3" key="1">
    <citation type="journal article" date="2019" name="Int. J. Syst. Evol. Microbiol.">
        <title>The Global Catalogue of Microorganisms (GCM) 10K type strain sequencing project: providing services to taxonomists for standard genome sequencing and annotation.</title>
        <authorList>
            <consortium name="The Broad Institute Genomics Platform"/>
            <consortium name="The Broad Institute Genome Sequencing Center for Infectious Disease"/>
            <person name="Wu L."/>
            <person name="Ma J."/>
        </authorList>
    </citation>
    <scope>NUCLEOTIDE SEQUENCE [LARGE SCALE GENOMIC DNA]</scope>
    <source>
        <strain evidence="3">JCM 15134</strain>
    </source>
</reference>
<feature type="compositionally biased region" description="Basic and acidic residues" evidence="1">
    <location>
        <begin position="25"/>
        <end position="55"/>
    </location>
</feature>
<dbReference type="EMBL" id="BAAAET010000002">
    <property type="protein sequence ID" value="GAA0693343.1"/>
    <property type="molecule type" value="Genomic_DNA"/>
</dbReference>